<keyword evidence="2" id="KW-1185">Reference proteome</keyword>
<accession>A3K552</accession>
<comment type="caution">
    <text evidence="1">The sequence shown here is derived from an EMBL/GenBank/DDBJ whole genome shotgun (WGS) entry which is preliminary data.</text>
</comment>
<dbReference type="eggNOG" id="COG0457">
    <property type="taxonomic scope" value="Bacteria"/>
</dbReference>
<dbReference type="AlphaFoldDB" id="A3K552"/>
<dbReference type="Proteomes" id="UP000005713">
    <property type="component" value="Unassembled WGS sequence"/>
</dbReference>
<name>A3K552_SAGS3</name>
<reference evidence="1 2" key="1">
    <citation type="submission" date="2006-06" db="EMBL/GenBank/DDBJ databases">
        <authorList>
            <person name="Moran M.A."/>
            <person name="Ferriera S."/>
            <person name="Johnson J."/>
            <person name="Kravitz S."/>
            <person name="Beeson K."/>
            <person name="Sutton G."/>
            <person name="Rogers Y.-H."/>
            <person name="Friedman R."/>
            <person name="Frazier M."/>
            <person name="Venter J.C."/>
        </authorList>
    </citation>
    <scope>NUCLEOTIDE SEQUENCE [LARGE SCALE GENOMIC DNA]</scope>
    <source>
        <strain evidence="1 2">E-37</strain>
    </source>
</reference>
<dbReference type="EMBL" id="AAYA01000008">
    <property type="protein sequence ID" value="EBA07653.1"/>
    <property type="molecule type" value="Genomic_DNA"/>
</dbReference>
<evidence type="ECO:0000313" key="1">
    <source>
        <dbReference type="EMBL" id="EBA07653.1"/>
    </source>
</evidence>
<dbReference type="OrthoDB" id="4405067at2"/>
<organism evidence="1 2">
    <name type="scientific">Sagittula stellata (strain ATCC 700073 / DSM 11524 / E-37)</name>
    <dbReference type="NCBI Taxonomy" id="388399"/>
    <lineage>
        <taxon>Bacteria</taxon>
        <taxon>Pseudomonadati</taxon>
        <taxon>Pseudomonadota</taxon>
        <taxon>Alphaproteobacteria</taxon>
        <taxon>Rhodobacterales</taxon>
        <taxon>Roseobacteraceae</taxon>
        <taxon>Sagittula</taxon>
    </lineage>
</organism>
<proteinExistence type="predicted"/>
<protein>
    <submittedName>
        <fullName evidence="1">Uncharacterized protein</fullName>
    </submittedName>
</protein>
<sequence length="360" mass="40992">MTDFATLTLDGSGLERQPRVKDLYWEDDYLDRFDGRTLWLDAVWRAGVVRLICPRLNNLDAPLRRARFALDGQAVRARFRTYDRHTVISLRSARCPATVSVEVDGWRGESVVHGPEPDFAGRNVLVTLSKDNEPGWIEDWVRFHMIHHGADAVLFVDNGSEVHGPDVVRQALEASGVPVARVLSTSVPYGPRGKKPYANSELFLQFCVLNAVRHRFLWDARAVLNCDLDELVMSDGRIFDRAVASRFGYVAFPGYWVHPAPGFEGVPSHAVHGWRDDPAKTCPDKWCMVPSGPLCGFEWRQHRLERLPFPTWFRAKDAWFWHCRNITNGWKLLKRTKVRDDTVPDAGLQEAVAVLPLRRG</sequence>
<gene>
    <name evidence="1" type="ORF">SSE37_13743</name>
</gene>
<dbReference type="RefSeq" id="WP_005860038.1">
    <property type="nucleotide sequence ID" value="NZ_AAYA01000008.1"/>
</dbReference>
<evidence type="ECO:0000313" key="2">
    <source>
        <dbReference type="Proteomes" id="UP000005713"/>
    </source>
</evidence>